<evidence type="ECO:0000313" key="5">
    <source>
        <dbReference type="EMBL" id="MFD1300462.1"/>
    </source>
</evidence>
<dbReference type="Gene3D" id="3.40.640.10">
    <property type="entry name" value="Type I PLP-dependent aspartate aminotransferase-like (Major domain)"/>
    <property type="match status" value="1"/>
</dbReference>
<dbReference type="EMBL" id="JBHTND010000002">
    <property type="protein sequence ID" value="MFD1300462.1"/>
    <property type="molecule type" value="Genomic_DNA"/>
</dbReference>
<dbReference type="InterPro" id="IPR015424">
    <property type="entry name" value="PyrdxlP-dep_Trfase"/>
</dbReference>
<comment type="similarity">
    <text evidence="2 4">Belongs to the trans-sulfuration enzymes family.</text>
</comment>
<dbReference type="InterPro" id="IPR000277">
    <property type="entry name" value="Cys/Met-Metab_PyrdxlP-dep_enz"/>
</dbReference>
<sequence>MRQPNAPDDGSDIIHPSYAKRTLAAQAMGQVDPVTRAVVAPLHVSTTFIRDPDNGYSSGFSYARPDNATTREAEAVIAMLEEAEAGAMLFGSGMAAATAVFSALEPGDHIVAPFVMYWALKRWLQQEAPRRGWGLDFVAMDDLDALRAAIQPGTTKLVWIETPGNPLWTITDIAAAAGIAHEAGARLAIDSTAASPIHTRPLTLGADLVMHSATKILNGHSDVVAGVLASARADAFWERIRAIRAGGGAILGPFEAYLLMRSLRTLPLRVAAQSASAAELARRFSAHPRVSSVLYPGLPDDPGHAVAARQMEGGFGFMLSIRVAAGEEAAIATAARVRLWKRATSLGGVESLIEHRASVEGPGTPCPPDLLRLSVGIEHVDDLFADLDAALA</sequence>
<protein>
    <submittedName>
        <fullName evidence="5">Trans-sulfuration enzyme family protein</fullName>
    </submittedName>
</protein>
<dbReference type="PIRSF" id="PIRSF001434">
    <property type="entry name" value="CGS"/>
    <property type="match status" value="1"/>
</dbReference>
<dbReference type="Gene3D" id="3.90.1150.10">
    <property type="entry name" value="Aspartate Aminotransferase, domain 1"/>
    <property type="match status" value="1"/>
</dbReference>
<evidence type="ECO:0000256" key="3">
    <source>
        <dbReference type="ARBA" id="ARBA00022898"/>
    </source>
</evidence>
<evidence type="ECO:0000256" key="1">
    <source>
        <dbReference type="ARBA" id="ARBA00001933"/>
    </source>
</evidence>
<evidence type="ECO:0000313" key="6">
    <source>
        <dbReference type="Proteomes" id="UP001597176"/>
    </source>
</evidence>
<dbReference type="PROSITE" id="PS00868">
    <property type="entry name" value="CYS_MET_METAB_PP"/>
    <property type="match status" value="1"/>
</dbReference>
<dbReference type="Pfam" id="PF01053">
    <property type="entry name" value="Cys_Met_Meta_PP"/>
    <property type="match status" value="1"/>
</dbReference>
<proteinExistence type="inferred from homology"/>
<dbReference type="InterPro" id="IPR015422">
    <property type="entry name" value="PyrdxlP-dep_Trfase_small"/>
</dbReference>
<evidence type="ECO:0000256" key="4">
    <source>
        <dbReference type="RuleBase" id="RU362118"/>
    </source>
</evidence>
<accession>A0ABW3WTA4</accession>
<dbReference type="Proteomes" id="UP001597176">
    <property type="component" value="Unassembled WGS sequence"/>
</dbReference>
<keyword evidence="6" id="KW-1185">Reference proteome</keyword>
<dbReference type="InterPro" id="IPR015421">
    <property type="entry name" value="PyrdxlP-dep_Trfase_major"/>
</dbReference>
<keyword evidence="3 4" id="KW-0663">Pyridoxal phosphate</keyword>
<comment type="caution">
    <text evidence="5">The sequence shown here is derived from an EMBL/GenBank/DDBJ whole genome shotgun (WGS) entry which is preliminary data.</text>
</comment>
<dbReference type="PANTHER" id="PTHR11808:SF15">
    <property type="entry name" value="CYSTATHIONINE GAMMA-LYASE"/>
    <property type="match status" value="1"/>
</dbReference>
<comment type="cofactor">
    <cofactor evidence="1 4">
        <name>pyridoxal 5'-phosphate</name>
        <dbReference type="ChEBI" id="CHEBI:597326"/>
    </cofactor>
</comment>
<dbReference type="PANTHER" id="PTHR11808">
    <property type="entry name" value="TRANS-SULFURATION ENZYME FAMILY MEMBER"/>
    <property type="match status" value="1"/>
</dbReference>
<dbReference type="SUPFAM" id="SSF53383">
    <property type="entry name" value="PLP-dependent transferases"/>
    <property type="match status" value="1"/>
</dbReference>
<dbReference type="RefSeq" id="WP_238205194.1">
    <property type="nucleotide sequence ID" value="NZ_JBHTND010000002.1"/>
</dbReference>
<dbReference type="InterPro" id="IPR054542">
    <property type="entry name" value="Cys_met_metab_PP"/>
</dbReference>
<gene>
    <name evidence="5" type="ORF">ACFQ4G_02530</name>
</gene>
<reference evidence="6" key="1">
    <citation type="journal article" date="2019" name="Int. J. Syst. Evol. Microbiol.">
        <title>The Global Catalogue of Microorganisms (GCM) 10K type strain sequencing project: providing services to taxonomists for standard genome sequencing and annotation.</title>
        <authorList>
            <consortium name="The Broad Institute Genomics Platform"/>
            <consortium name="The Broad Institute Genome Sequencing Center for Infectious Disease"/>
            <person name="Wu L."/>
            <person name="Ma J."/>
        </authorList>
    </citation>
    <scope>NUCLEOTIDE SEQUENCE [LARGE SCALE GENOMIC DNA]</scope>
    <source>
        <strain evidence="6">CCUG 56108</strain>
    </source>
</reference>
<name>A0ABW3WTA4_9HYPH</name>
<evidence type="ECO:0000256" key="2">
    <source>
        <dbReference type="ARBA" id="ARBA00009077"/>
    </source>
</evidence>
<organism evidence="5 6">
    <name type="scientific">Methylobacterium marchantiae</name>
    <dbReference type="NCBI Taxonomy" id="600331"/>
    <lineage>
        <taxon>Bacteria</taxon>
        <taxon>Pseudomonadati</taxon>
        <taxon>Pseudomonadota</taxon>
        <taxon>Alphaproteobacteria</taxon>
        <taxon>Hyphomicrobiales</taxon>
        <taxon>Methylobacteriaceae</taxon>
        <taxon>Methylobacterium</taxon>
    </lineage>
</organism>